<evidence type="ECO:0000313" key="1">
    <source>
        <dbReference type="EMBL" id="MBM7631124.1"/>
    </source>
</evidence>
<comment type="caution">
    <text evidence="1">The sequence shown here is derived from an EMBL/GenBank/DDBJ whole genome shotgun (WGS) entry which is preliminary data.</text>
</comment>
<dbReference type="RefSeq" id="WP_204695315.1">
    <property type="nucleotide sequence ID" value="NZ_JAFBEC010000001.1"/>
</dbReference>
<gene>
    <name evidence="1" type="ORF">JOD17_000215</name>
</gene>
<sequence>MNDIITKLVAELKRVANVETLDIKNKDYILQLQDGAFHFGWDEDEKTLKIQVSIGEEVELYHSDKRINDIGDSPVYEESESDE</sequence>
<name>A0ABS2P746_9BACL</name>
<dbReference type="EMBL" id="JAFBEC010000001">
    <property type="protein sequence ID" value="MBM7631124.1"/>
    <property type="molecule type" value="Genomic_DNA"/>
</dbReference>
<dbReference type="Proteomes" id="UP000741863">
    <property type="component" value="Unassembled WGS sequence"/>
</dbReference>
<proteinExistence type="predicted"/>
<reference evidence="1 2" key="1">
    <citation type="submission" date="2021-01" db="EMBL/GenBank/DDBJ databases">
        <title>Genomic Encyclopedia of Type Strains, Phase IV (KMG-IV): sequencing the most valuable type-strain genomes for metagenomic binning, comparative biology and taxonomic classification.</title>
        <authorList>
            <person name="Goeker M."/>
        </authorList>
    </citation>
    <scope>NUCLEOTIDE SEQUENCE [LARGE SCALE GENOMIC DNA]</scope>
    <source>
        <strain evidence="1 2">DSM 25540</strain>
    </source>
</reference>
<organism evidence="1 2">
    <name type="scientific">Geomicrobium sediminis</name>
    <dbReference type="NCBI Taxonomy" id="1347788"/>
    <lineage>
        <taxon>Bacteria</taxon>
        <taxon>Bacillati</taxon>
        <taxon>Bacillota</taxon>
        <taxon>Bacilli</taxon>
        <taxon>Bacillales</taxon>
        <taxon>Geomicrobium</taxon>
    </lineage>
</organism>
<evidence type="ECO:0000313" key="2">
    <source>
        <dbReference type="Proteomes" id="UP000741863"/>
    </source>
</evidence>
<keyword evidence="2" id="KW-1185">Reference proteome</keyword>
<protein>
    <submittedName>
        <fullName evidence="1">Uncharacterized protein</fullName>
    </submittedName>
</protein>
<accession>A0ABS2P746</accession>